<dbReference type="HAMAP" id="MF_01219">
    <property type="entry name" value="PyrR"/>
    <property type="match status" value="1"/>
</dbReference>
<comment type="function">
    <text evidence="4">Regulates the transcription of the pyrimidine nucleotide (pyr) operon in response to exogenous pyrimidines.</text>
</comment>
<evidence type="ECO:0000256" key="4">
    <source>
        <dbReference type="HAMAP-Rule" id="MF_01219"/>
    </source>
</evidence>
<dbReference type="OrthoDB" id="9802227at2"/>
<evidence type="ECO:0000256" key="3">
    <source>
        <dbReference type="ARBA" id="ARBA00023163"/>
    </source>
</evidence>
<dbReference type="PANTHER" id="PTHR11608">
    <property type="entry name" value="BIFUNCTIONAL PROTEIN PYRR"/>
    <property type="match status" value="1"/>
</dbReference>
<evidence type="ECO:0000256" key="1">
    <source>
        <dbReference type="ARBA" id="ARBA00005565"/>
    </source>
</evidence>
<sequence length="179" mass="20119">MGNVKTVMTEDEVRRTVDRLAFQVIENHGECDSLVLVGIQRRGVDIAARVRAVLEERLGRDIEFGSLDINLYRDDWTTLDVQPMINKTDIPSGVDGKTLLLVDDVLFTGRTIRAALEAVLDYGRPSRIELMVLVDRGHRELPIQANYVGKQIATARNEQVDVLIEEIDGRDEVQLQHAG</sequence>
<dbReference type="RefSeq" id="WP_066852757.1">
    <property type="nucleotide sequence ID" value="NZ_JXMS01000004.1"/>
</dbReference>
<accession>A0A1B7XJR4</accession>
<dbReference type="GO" id="GO:0004845">
    <property type="term" value="F:uracil phosphoribosyltransferase activity"/>
    <property type="evidence" value="ECO:0007669"/>
    <property type="project" value="UniProtKB-UniRule"/>
</dbReference>
<keyword evidence="4 6" id="KW-0328">Glycosyltransferase</keyword>
<proteinExistence type="inferred from homology"/>
<comment type="catalytic activity">
    <reaction evidence="4">
        <text>UMP + diphosphate = 5-phospho-alpha-D-ribose 1-diphosphate + uracil</text>
        <dbReference type="Rhea" id="RHEA:13017"/>
        <dbReference type="ChEBI" id="CHEBI:17568"/>
        <dbReference type="ChEBI" id="CHEBI:33019"/>
        <dbReference type="ChEBI" id="CHEBI:57865"/>
        <dbReference type="ChEBI" id="CHEBI:58017"/>
        <dbReference type="EC" id="2.4.2.9"/>
    </reaction>
</comment>
<dbReference type="InterPro" id="IPR050137">
    <property type="entry name" value="PyrR_bifunctional"/>
</dbReference>
<dbReference type="PANTHER" id="PTHR11608:SF0">
    <property type="entry name" value="BIFUNCTIONAL PROTEIN PYRR"/>
    <property type="match status" value="1"/>
</dbReference>
<comment type="caution">
    <text evidence="6">The sequence shown here is derived from an EMBL/GenBank/DDBJ whole genome shotgun (WGS) entry which is preliminary data.</text>
</comment>
<evidence type="ECO:0000259" key="5">
    <source>
        <dbReference type="Pfam" id="PF00156"/>
    </source>
</evidence>
<dbReference type="InterPro" id="IPR000836">
    <property type="entry name" value="PRTase_dom"/>
</dbReference>
<feature type="domain" description="Phosphoribosyltransferase" evidence="5">
    <location>
        <begin position="14"/>
        <end position="148"/>
    </location>
</feature>
<keyword evidence="7" id="KW-1185">Reference proteome</keyword>
<evidence type="ECO:0000313" key="6">
    <source>
        <dbReference type="EMBL" id="OBQ55745.1"/>
    </source>
</evidence>
<dbReference type="FunFam" id="3.40.50.2020:FF:000020">
    <property type="entry name" value="Bifunctional protein PyrR"/>
    <property type="match status" value="1"/>
</dbReference>
<dbReference type="Pfam" id="PF00156">
    <property type="entry name" value="Pribosyltran"/>
    <property type="match status" value="1"/>
</dbReference>
<organism evidence="6 7">
    <name type="scientific">Halodesulfovibrio spirochaetisodalis</name>
    <dbReference type="NCBI Taxonomy" id="1560234"/>
    <lineage>
        <taxon>Bacteria</taxon>
        <taxon>Pseudomonadati</taxon>
        <taxon>Thermodesulfobacteriota</taxon>
        <taxon>Desulfovibrionia</taxon>
        <taxon>Desulfovibrionales</taxon>
        <taxon>Desulfovibrionaceae</taxon>
        <taxon>Halodesulfovibrio</taxon>
    </lineage>
</organism>
<dbReference type="NCBIfam" id="NF003549">
    <property type="entry name" value="PRK05205.1-5"/>
    <property type="match status" value="1"/>
</dbReference>
<dbReference type="InterPro" id="IPR023050">
    <property type="entry name" value="PyrR"/>
</dbReference>
<dbReference type="Gene3D" id="3.40.50.2020">
    <property type="match status" value="1"/>
</dbReference>
<keyword evidence="4 6" id="KW-0808">Transferase</keyword>
<protein>
    <recommendedName>
        <fullName evidence="4">Bifunctional protein PyrR</fullName>
    </recommendedName>
    <domain>
        <recommendedName>
            <fullName evidence="4">Pyrimidine operon regulatory protein</fullName>
        </recommendedName>
    </domain>
    <domain>
        <recommendedName>
            <fullName evidence="4">Uracil phosphoribosyltransferase</fullName>
            <shortName evidence="4">UPRTase</shortName>
            <ecNumber evidence="4">2.4.2.9</ecNumber>
        </recommendedName>
    </domain>
</protein>
<name>A0A1B7XJR4_9BACT</name>
<comment type="similarity">
    <text evidence="1 4">Belongs to the purine/pyrimidine phosphoribosyltransferase family. PyrR subfamily.</text>
</comment>
<comment type="function">
    <text evidence="4">Also displays a weak uracil phosphoribosyltransferase activity which is not physiologically significant.</text>
</comment>
<evidence type="ECO:0000256" key="2">
    <source>
        <dbReference type="ARBA" id="ARBA00023015"/>
    </source>
</evidence>
<dbReference type="SUPFAM" id="SSF53271">
    <property type="entry name" value="PRTase-like"/>
    <property type="match status" value="1"/>
</dbReference>
<reference evidence="6 7" key="1">
    <citation type="submission" date="2015-01" db="EMBL/GenBank/DDBJ databases">
        <title>Desulfovibrio sp. JC271 draft genome sequence.</title>
        <authorList>
            <person name="Shivani Y."/>
            <person name="Subhash Y."/>
            <person name="Sasikala C."/>
            <person name="Ramana C.V."/>
        </authorList>
    </citation>
    <scope>NUCLEOTIDE SEQUENCE [LARGE SCALE GENOMIC DNA]</scope>
    <source>
        <strain evidence="6 7">JC271</strain>
    </source>
</reference>
<dbReference type="PATRIC" id="fig|1560234.3.peg.2621"/>
<dbReference type="NCBIfam" id="NF003545">
    <property type="entry name" value="PRK05205.1-1"/>
    <property type="match status" value="1"/>
</dbReference>
<feature type="short sequence motif" description="PRPP-binding" evidence="4">
    <location>
        <begin position="99"/>
        <end position="111"/>
    </location>
</feature>
<dbReference type="EMBL" id="JXMS01000004">
    <property type="protein sequence ID" value="OBQ55745.1"/>
    <property type="molecule type" value="Genomic_DNA"/>
</dbReference>
<gene>
    <name evidence="4" type="primary">pyrR</name>
    <name evidence="6" type="ORF">SP90_03775</name>
</gene>
<keyword evidence="3 4" id="KW-0804">Transcription</keyword>
<keyword evidence="2 4" id="KW-0805">Transcription regulation</keyword>
<dbReference type="GO" id="GO:0006355">
    <property type="term" value="P:regulation of DNA-templated transcription"/>
    <property type="evidence" value="ECO:0007669"/>
    <property type="project" value="UniProtKB-UniRule"/>
</dbReference>
<dbReference type="STRING" id="1560234.SP90_03775"/>
<dbReference type="EC" id="2.4.2.9" evidence="4"/>
<dbReference type="AlphaFoldDB" id="A0A1B7XJR4"/>
<dbReference type="Proteomes" id="UP000091979">
    <property type="component" value="Unassembled WGS sequence"/>
</dbReference>
<evidence type="ECO:0000313" key="7">
    <source>
        <dbReference type="Proteomes" id="UP000091979"/>
    </source>
</evidence>
<dbReference type="InterPro" id="IPR029057">
    <property type="entry name" value="PRTase-like"/>
</dbReference>
<dbReference type="CDD" id="cd06223">
    <property type="entry name" value="PRTases_typeI"/>
    <property type="match status" value="1"/>
</dbReference>